<evidence type="ECO:0000256" key="1">
    <source>
        <dbReference type="SAM" id="Phobius"/>
    </source>
</evidence>
<sequence>MAMRQIRTDIDSDTDTTHAPGVPAALRLAFSVYVALLIWTIVWKLGMPDFGGHGVRRIKLIPFVSSGYTGASVPLEVLANALLFAPFGVFLRLLAPAWPWWRAATALACASLGLESLQFILDVGISDTTDVIMNTAGGLVGFSVCAALGRSSGSRSLLVRLCSGGTLIASVVAVTWFVSPLQFGQPDVWVEHPSTPGHSHHQSG</sequence>
<gene>
    <name evidence="3" type="ORF">EDF62_3397</name>
</gene>
<organism evidence="3 4">
    <name type="scientific">Leucobacter luti</name>
    <dbReference type="NCBI Taxonomy" id="340320"/>
    <lineage>
        <taxon>Bacteria</taxon>
        <taxon>Bacillati</taxon>
        <taxon>Actinomycetota</taxon>
        <taxon>Actinomycetes</taxon>
        <taxon>Micrococcales</taxon>
        <taxon>Microbacteriaceae</taxon>
        <taxon>Leucobacter</taxon>
    </lineage>
</organism>
<feature type="transmembrane region" description="Helical" evidence="1">
    <location>
        <begin position="131"/>
        <end position="150"/>
    </location>
</feature>
<feature type="transmembrane region" description="Helical" evidence="1">
    <location>
        <begin position="107"/>
        <end position="125"/>
    </location>
</feature>
<proteinExistence type="predicted"/>
<keyword evidence="1" id="KW-1133">Transmembrane helix</keyword>
<name>A0A4R6RRJ4_9MICO</name>
<dbReference type="PANTHER" id="PTHR36834">
    <property type="entry name" value="MEMBRANE PROTEIN-RELATED"/>
    <property type="match status" value="1"/>
</dbReference>
<feature type="transmembrane region" description="Helical" evidence="1">
    <location>
        <begin position="77"/>
        <end position="95"/>
    </location>
</feature>
<dbReference type="InterPro" id="IPR006976">
    <property type="entry name" value="VanZ-like"/>
</dbReference>
<feature type="transmembrane region" description="Helical" evidence="1">
    <location>
        <begin position="21"/>
        <end position="42"/>
    </location>
</feature>
<dbReference type="PANTHER" id="PTHR36834:SF2">
    <property type="entry name" value="MEMBRANE PROTEIN"/>
    <property type="match status" value="1"/>
</dbReference>
<reference evidence="3 4" key="1">
    <citation type="submission" date="2019-03" db="EMBL/GenBank/DDBJ databases">
        <title>Genomic analyses of the natural microbiome of Caenorhabditis elegans.</title>
        <authorList>
            <person name="Samuel B."/>
        </authorList>
    </citation>
    <scope>NUCLEOTIDE SEQUENCE [LARGE SCALE GENOMIC DNA]</scope>
    <source>
        <strain evidence="3 4">JUb18</strain>
    </source>
</reference>
<dbReference type="Proteomes" id="UP000295601">
    <property type="component" value="Unassembled WGS sequence"/>
</dbReference>
<keyword evidence="1" id="KW-0812">Transmembrane</keyword>
<evidence type="ECO:0000259" key="2">
    <source>
        <dbReference type="Pfam" id="PF04892"/>
    </source>
</evidence>
<accession>A0A4R6RRJ4</accession>
<dbReference type="EMBL" id="SNYA01000010">
    <property type="protein sequence ID" value="TDP89314.1"/>
    <property type="molecule type" value="Genomic_DNA"/>
</dbReference>
<dbReference type="Pfam" id="PF04892">
    <property type="entry name" value="VanZ"/>
    <property type="match status" value="1"/>
</dbReference>
<comment type="caution">
    <text evidence="3">The sequence shown here is derived from an EMBL/GenBank/DDBJ whole genome shotgun (WGS) entry which is preliminary data.</text>
</comment>
<evidence type="ECO:0000313" key="3">
    <source>
        <dbReference type="EMBL" id="TDP89314.1"/>
    </source>
</evidence>
<dbReference type="OrthoDB" id="4942035at2"/>
<dbReference type="InterPro" id="IPR053150">
    <property type="entry name" value="Teicoplanin_resist-assoc"/>
</dbReference>
<dbReference type="AlphaFoldDB" id="A0A4R6RRJ4"/>
<keyword evidence="1" id="KW-0472">Membrane</keyword>
<protein>
    <submittedName>
        <fullName evidence="3">Glycopeptide antibiotics resistance protein</fullName>
    </submittedName>
</protein>
<feature type="domain" description="VanZ-like" evidence="2">
    <location>
        <begin position="30"/>
        <end position="146"/>
    </location>
</feature>
<feature type="transmembrane region" description="Helical" evidence="1">
    <location>
        <begin position="157"/>
        <end position="178"/>
    </location>
</feature>
<evidence type="ECO:0000313" key="4">
    <source>
        <dbReference type="Proteomes" id="UP000295601"/>
    </source>
</evidence>
<keyword evidence="4" id="KW-1185">Reference proteome</keyword>